<protein>
    <recommendedName>
        <fullName evidence="3">Transposase</fullName>
    </recommendedName>
</protein>
<dbReference type="RefSeq" id="WP_010667185.1">
    <property type="nucleotide sequence ID" value="NZ_BAND01000039.1"/>
</dbReference>
<sequence length="86" mass="9649">MTKLRITEIPDEKPVRVTVDLPADLHRDLVTYAALVSQNGQPVEPARLVPHMIRGFITSDRAFRKLRQGPRRAAVKTQPPAAPENE</sequence>
<evidence type="ECO:0008006" key="3">
    <source>
        <dbReference type="Google" id="ProtNLM"/>
    </source>
</evidence>
<dbReference type="Pfam" id="PF10038">
    <property type="entry name" value="DUF2274"/>
    <property type="match status" value="1"/>
</dbReference>
<comment type="caution">
    <text evidence="1">The sequence shown here is derived from an EMBL/GenBank/DDBJ whole genome shotgun (WGS) entry which is preliminary data.</text>
</comment>
<evidence type="ECO:0000313" key="1">
    <source>
        <dbReference type="EMBL" id="GAJ28925.1"/>
    </source>
</evidence>
<dbReference type="AlphaFoldDB" id="A0A023D564"/>
<reference evidence="1 2" key="2">
    <citation type="journal article" date="2014" name="FEMS Microbiol. Lett.">
        <title>Draft genomic DNA sequence of the facultatively methylotrophic bacterium Acidomonas methanolica type strain MB58.</title>
        <authorList>
            <person name="Higashiura N."/>
            <person name="Hadano H."/>
            <person name="Hirakawa H."/>
            <person name="Matsutani M."/>
            <person name="Takabe S."/>
            <person name="Matsushita K."/>
            <person name="Azuma Y."/>
        </authorList>
    </citation>
    <scope>NUCLEOTIDE SEQUENCE [LARGE SCALE GENOMIC DNA]</scope>
    <source>
        <strain evidence="1 2">MB58</strain>
    </source>
</reference>
<gene>
    <name evidence="1" type="ORF">Amme_039_003</name>
</gene>
<dbReference type="InterPro" id="IPR018733">
    <property type="entry name" value="DUF2274"/>
</dbReference>
<dbReference type="Proteomes" id="UP000019760">
    <property type="component" value="Unassembled WGS sequence"/>
</dbReference>
<keyword evidence="2" id="KW-1185">Reference proteome</keyword>
<reference evidence="2" key="1">
    <citation type="journal article" date="2014" name="FEMS Microbiol. Lett.">
        <title>Draft Genomic DNA Sequence of the Facultatively Methylotrophic Bacterium Acidomonas methanolica type strain MB58.</title>
        <authorList>
            <person name="Higashiura N."/>
            <person name="Hadano H."/>
            <person name="Hirakawa H."/>
            <person name="Matsutani M."/>
            <person name="Takabe S."/>
            <person name="Matsushita K."/>
            <person name="Azuma Y."/>
        </authorList>
    </citation>
    <scope>NUCLEOTIDE SEQUENCE [LARGE SCALE GENOMIC DNA]</scope>
    <source>
        <strain evidence="2">MB58</strain>
    </source>
</reference>
<name>A0A023D564_ACIMT</name>
<accession>A0A023D564</accession>
<organism evidence="1 2">
    <name type="scientific">Acidomonas methanolica NBRC 104435</name>
    <dbReference type="NCBI Taxonomy" id="1231351"/>
    <lineage>
        <taxon>Bacteria</taxon>
        <taxon>Pseudomonadati</taxon>
        <taxon>Pseudomonadota</taxon>
        <taxon>Alphaproteobacteria</taxon>
        <taxon>Acetobacterales</taxon>
        <taxon>Acetobacteraceae</taxon>
        <taxon>Acidomonas</taxon>
    </lineage>
</organism>
<dbReference type="EMBL" id="BAND01000039">
    <property type="protein sequence ID" value="GAJ28925.1"/>
    <property type="molecule type" value="Genomic_DNA"/>
</dbReference>
<evidence type="ECO:0000313" key="2">
    <source>
        <dbReference type="Proteomes" id="UP000019760"/>
    </source>
</evidence>
<dbReference type="OrthoDB" id="9803810at2"/>
<proteinExistence type="predicted"/>